<protein>
    <recommendedName>
        <fullName evidence="6 7">Ribonuclease P protein component</fullName>
        <shortName evidence="6">RNase P protein</shortName>
        <shortName evidence="6">RNaseP protein</shortName>
        <ecNumber evidence="6 7">3.1.26.5</ecNumber>
    </recommendedName>
    <alternativeName>
        <fullName evidence="6">Protein C5</fullName>
    </alternativeName>
</protein>
<dbReference type="NCBIfam" id="TIGR00188">
    <property type="entry name" value="rnpA"/>
    <property type="match status" value="1"/>
</dbReference>
<keyword evidence="5 6" id="KW-0694">RNA-binding</keyword>
<dbReference type="EC" id="3.1.26.5" evidence="6 7"/>
<evidence type="ECO:0000256" key="7">
    <source>
        <dbReference type="NCBIfam" id="TIGR00188"/>
    </source>
</evidence>
<dbReference type="FunFam" id="3.30.230.10:FF:000016">
    <property type="entry name" value="Ribonuclease P protein component"/>
    <property type="match status" value="1"/>
</dbReference>
<dbReference type="Proteomes" id="UP000274211">
    <property type="component" value="Unassembled WGS sequence"/>
</dbReference>
<evidence type="ECO:0000313" key="9">
    <source>
        <dbReference type="EMBL" id="RMW78150.1"/>
    </source>
</evidence>
<comment type="similarity">
    <text evidence="6">Belongs to the RnpA family.</text>
</comment>
<evidence type="ECO:0000256" key="4">
    <source>
        <dbReference type="ARBA" id="ARBA00022801"/>
    </source>
</evidence>
<comment type="caution">
    <text evidence="8">The sequence shown here is derived from an EMBL/GenBank/DDBJ whole genome shotgun (WGS) entry which is preliminary data.</text>
</comment>
<comment type="function">
    <text evidence="6">RNaseP catalyzes the removal of the 5'-leader sequence from pre-tRNA to produce the mature 5'-terminus. It can also cleave other RNA substrates such as 4.5S RNA. The protein component plays an auxiliary but essential role in vivo by binding to the 5'-leader sequence and broadening the substrate specificity of the ribozyme.</text>
</comment>
<dbReference type="GO" id="GO:0004526">
    <property type="term" value="F:ribonuclease P activity"/>
    <property type="evidence" value="ECO:0007669"/>
    <property type="project" value="UniProtKB-UniRule"/>
</dbReference>
<sequence length="122" mass="14566">MVKLNFPRELRLLTPEHFKYVFQQPFRASSPEITILARKNNLEHPRLGLTVAKKHLKRANARNRIKRLCRESFRLSQHRLPSYDFVIVAKQGIGRLDNRTLWQTLDKLWLRHIHLAQKFSSD</sequence>
<dbReference type="Pfam" id="PF00825">
    <property type="entry name" value="Ribonuclease_P"/>
    <property type="match status" value="1"/>
</dbReference>
<dbReference type="AlphaFoldDB" id="A0AAP7GZQ3"/>
<dbReference type="HAMAP" id="MF_00227">
    <property type="entry name" value="RNase_P"/>
    <property type="match status" value="1"/>
</dbReference>
<comment type="subunit">
    <text evidence="6">Consists of a catalytic RNA component (M1 or rnpB) and a protein subunit.</text>
</comment>
<dbReference type="GO" id="GO:0001682">
    <property type="term" value="P:tRNA 5'-leader removal"/>
    <property type="evidence" value="ECO:0007669"/>
    <property type="project" value="UniProtKB-UniRule"/>
</dbReference>
<evidence type="ECO:0000313" key="11">
    <source>
        <dbReference type="Proteomes" id="UP000274211"/>
    </source>
</evidence>
<dbReference type="GO" id="GO:0030677">
    <property type="term" value="C:ribonuclease P complex"/>
    <property type="evidence" value="ECO:0007669"/>
    <property type="project" value="TreeGrafter"/>
</dbReference>
<keyword evidence="11" id="KW-1185">Reference proteome</keyword>
<comment type="catalytic activity">
    <reaction evidence="6">
        <text>Endonucleolytic cleavage of RNA, removing 5'-extranucleotides from tRNA precursor.</text>
        <dbReference type="EC" id="3.1.26.5"/>
    </reaction>
</comment>
<keyword evidence="4 6" id="KW-0378">Hydrolase</keyword>
<evidence type="ECO:0000256" key="6">
    <source>
        <dbReference type="HAMAP-Rule" id="MF_00227"/>
    </source>
</evidence>
<reference evidence="8 10" key="1">
    <citation type="submission" date="2016-06" db="EMBL/GenBank/DDBJ databases">
        <title>Simultaneous identification of Haemophilus influenzae and Haemophilus haemolyticus using TaqMan real-time PCR.</title>
        <authorList>
            <person name="Price E.P."/>
            <person name="Sarovich D.S."/>
            <person name="Harris T."/>
            <person name="Spargo J.C."/>
            <person name="Nosworthy E."/>
            <person name="Beissbarth J."/>
            <person name="Smith-Vaughan H."/>
        </authorList>
    </citation>
    <scope>NUCLEOTIDE SEQUENCE [LARGE SCALE GENOMIC DNA]</scope>
    <source>
        <strain evidence="8 10">ATCC 7901</strain>
    </source>
</reference>
<evidence type="ECO:0000313" key="8">
    <source>
        <dbReference type="EMBL" id="OBY54078.1"/>
    </source>
</evidence>
<accession>A0AAP7GZQ3</accession>
<organism evidence="8 10">
    <name type="scientific">Aggregatibacter aphrophilus</name>
    <name type="common">Haemophilus aphrophilus</name>
    <dbReference type="NCBI Taxonomy" id="732"/>
    <lineage>
        <taxon>Bacteria</taxon>
        <taxon>Pseudomonadati</taxon>
        <taxon>Pseudomonadota</taxon>
        <taxon>Gammaproteobacteria</taxon>
        <taxon>Pasteurellales</taxon>
        <taxon>Pasteurellaceae</taxon>
        <taxon>Aggregatibacter</taxon>
    </lineage>
</organism>
<dbReference type="EMBL" id="MAQE01000001">
    <property type="protein sequence ID" value="OBY54078.1"/>
    <property type="molecule type" value="Genomic_DNA"/>
</dbReference>
<dbReference type="GO" id="GO:0042781">
    <property type="term" value="F:3'-tRNA processing endoribonuclease activity"/>
    <property type="evidence" value="ECO:0007669"/>
    <property type="project" value="TreeGrafter"/>
</dbReference>
<dbReference type="PANTHER" id="PTHR33992">
    <property type="entry name" value="RIBONUCLEASE P PROTEIN COMPONENT"/>
    <property type="match status" value="1"/>
</dbReference>
<evidence type="ECO:0000256" key="1">
    <source>
        <dbReference type="ARBA" id="ARBA00022694"/>
    </source>
</evidence>
<proteinExistence type="inferred from homology"/>
<keyword evidence="2 6" id="KW-0540">Nuclease</keyword>
<name>A0AAP7GZQ3_AGGAP</name>
<reference evidence="9 11" key="2">
    <citation type="journal article" date="2019" name="J. Oral Microbiol.">
        <title>Role of OmpA1 and OmpA2 in Aggregatibacter actinomycetemcomitans and Aggregatibacter aphrophilus serum resistance.</title>
        <authorList>
            <person name="Lindholm M."/>
            <person name="Min Aung K."/>
            <person name="Nyunt Wai S."/>
            <person name="Oscarsson J."/>
        </authorList>
    </citation>
    <scope>NUCLEOTIDE SEQUENCE [LARGE SCALE GENOMIC DNA]</scope>
    <source>
        <strain evidence="9 11">HK83</strain>
    </source>
</reference>
<keyword evidence="3 6" id="KW-0255">Endonuclease</keyword>
<keyword evidence="1 6" id="KW-0819">tRNA processing</keyword>
<gene>
    <name evidence="6" type="primary">rnpA</name>
    <name evidence="8" type="ORF">BBB52_01100</name>
    <name evidence="9" type="ORF">DOL88_11045</name>
</gene>
<dbReference type="Gene3D" id="3.30.230.10">
    <property type="match status" value="1"/>
</dbReference>
<evidence type="ECO:0000256" key="5">
    <source>
        <dbReference type="ARBA" id="ARBA00022884"/>
    </source>
</evidence>
<evidence type="ECO:0000256" key="2">
    <source>
        <dbReference type="ARBA" id="ARBA00022722"/>
    </source>
</evidence>
<dbReference type="GeneID" id="48246382"/>
<evidence type="ECO:0000256" key="3">
    <source>
        <dbReference type="ARBA" id="ARBA00022759"/>
    </source>
</evidence>
<dbReference type="EMBL" id="QMGS01000117">
    <property type="protein sequence ID" value="RMW78150.1"/>
    <property type="molecule type" value="Genomic_DNA"/>
</dbReference>
<dbReference type="RefSeq" id="WP_065294648.1">
    <property type="nucleotide sequence ID" value="NZ_CAUUMV010000001.1"/>
</dbReference>
<dbReference type="SUPFAM" id="SSF54211">
    <property type="entry name" value="Ribosomal protein S5 domain 2-like"/>
    <property type="match status" value="1"/>
</dbReference>
<dbReference type="InterPro" id="IPR014721">
    <property type="entry name" value="Ribsml_uS5_D2-typ_fold_subgr"/>
</dbReference>
<dbReference type="PANTHER" id="PTHR33992:SF1">
    <property type="entry name" value="RIBONUCLEASE P PROTEIN COMPONENT"/>
    <property type="match status" value="1"/>
</dbReference>
<dbReference type="InterPro" id="IPR000100">
    <property type="entry name" value="RNase_P"/>
</dbReference>
<evidence type="ECO:0000313" key="10">
    <source>
        <dbReference type="Proteomes" id="UP000092746"/>
    </source>
</evidence>
<dbReference type="InterPro" id="IPR020568">
    <property type="entry name" value="Ribosomal_Su5_D2-typ_SF"/>
</dbReference>
<dbReference type="GO" id="GO:0000049">
    <property type="term" value="F:tRNA binding"/>
    <property type="evidence" value="ECO:0007669"/>
    <property type="project" value="UniProtKB-UniRule"/>
</dbReference>
<dbReference type="Proteomes" id="UP000092746">
    <property type="component" value="Unassembled WGS sequence"/>
</dbReference>